<dbReference type="InterPro" id="IPR043188">
    <property type="entry name" value="DCDC1"/>
</dbReference>
<protein>
    <recommendedName>
        <fullName evidence="2">Doublecortin domain-containing protein</fullName>
    </recommendedName>
</protein>
<feature type="compositionally biased region" description="Basic and acidic residues" evidence="1">
    <location>
        <begin position="587"/>
        <end position="605"/>
    </location>
</feature>
<feature type="domain" description="Doublecortin" evidence="2">
    <location>
        <begin position="120"/>
        <end position="212"/>
    </location>
</feature>
<evidence type="ECO:0000259" key="2">
    <source>
        <dbReference type="Pfam" id="PF25510"/>
    </source>
</evidence>
<dbReference type="InterPro" id="IPR057424">
    <property type="entry name" value="Ubiquitin_DCDC1"/>
</dbReference>
<dbReference type="SUPFAM" id="SSF89837">
    <property type="entry name" value="Doublecortin (DC)"/>
    <property type="match status" value="1"/>
</dbReference>
<dbReference type="GO" id="GO:0030496">
    <property type="term" value="C:midbody"/>
    <property type="evidence" value="ECO:0007669"/>
    <property type="project" value="TreeGrafter"/>
</dbReference>
<dbReference type="EMBL" id="LUCM01000991">
    <property type="protein sequence ID" value="KAA0199664.1"/>
    <property type="molecule type" value="Genomic_DNA"/>
</dbReference>
<dbReference type="Proteomes" id="UP000728185">
    <property type="component" value="Unassembled WGS sequence"/>
</dbReference>
<name>A0A8E0S5E2_9TREM</name>
<feature type="compositionally biased region" description="Polar residues" evidence="1">
    <location>
        <begin position="606"/>
        <end position="620"/>
    </location>
</feature>
<accession>A0A8E0S5E2</accession>
<dbReference type="InterPro" id="IPR036572">
    <property type="entry name" value="Doublecortin_dom_sf"/>
</dbReference>
<keyword evidence="4" id="KW-1185">Reference proteome</keyword>
<dbReference type="OrthoDB" id="9999986at2759"/>
<feature type="region of interest" description="Disordered" evidence="1">
    <location>
        <begin position="574"/>
        <end position="622"/>
    </location>
</feature>
<organism evidence="3 4">
    <name type="scientific">Fasciolopsis buskii</name>
    <dbReference type="NCBI Taxonomy" id="27845"/>
    <lineage>
        <taxon>Eukaryota</taxon>
        <taxon>Metazoa</taxon>
        <taxon>Spiralia</taxon>
        <taxon>Lophotrochozoa</taxon>
        <taxon>Platyhelminthes</taxon>
        <taxon>Trematoda</taxon>
        <taxon>Digenea</taxon>
        <taxon>Plagiorchiida</taxon>
        <taxon>Echinostomata</taxon>
        <taxon>Echinostomatoidea</taxon>
        <taxon>Fasciolidae</taxon>
        <taxon>Fasciolopsis</taxon>
    </lineage>
</organism>
<dbReference type="PANTHER" id="PTHR46302">
    <property type="entry name" value="DOUBLECORTIN DOMAIN-CONTAINING PROTEIN 1"/>
    <property type="match status" value="1"/>
</dbReference>
<dbReference type="GO" id="GO:1902412">
    <property type="term" value="P:regulation of mitotic cytokinesis"/>
    <property type="evidence" value="ECO:0007669"/>
    <property type="project" value="InterPro"/>
</dbReference>
<evidence type="ECO:0000313" key="3">
    <source>
        <dbReference type="EMBL" id="KAA0199664.1"/>
    </source>
</evidence>
<dbReference type="GO" id="GO:0035556">
    <property type="term" value="P:intracellular signal transduction"/>
    <property type="evidence" value="ECO:0007669"/>
    <property type="project" value="InterPro"/>
</dbReference>
<sequence>MNDRKCLRILTFQNGSATSAYEVVTDAGSWEALEAAKSGDRKRIFRTQILSMNANEIEEEKNKNQVKLDQYKEWICKLKRKQAIVKEEAEREKAEGCHYTMRHISEVNEKGKSLTGIGVMHLKVAMNGEQENPNFFHVHFDFKKANRLTDNQEQIMRMLLDQISQVAKMSNETNFARSGLIRRLFLEDGGEVTSIRQLKSDIVLFASYGEKWSTKQDFCLQVALFEVTQNKTGALELNSVSQEVLRKSKWNATYGLQKNAQMQLVYRDQYELMSDDHFRDRYPTSDSSKSNEETNAAQSPLDRFFILQSQCDSDTTILPMVIVDLKRSSTEENRSKLWELSKSGYIRPKYSQCNLVLGVFPKRTIVRGSVPQDVPRRHEPKQAVKVIEGLQVGLVVQDMTDPWQRWQFDMDGYLHNEGDDDLVLTCLQHIGEEKSDTSSSVEQEENGAISPKSSEPLVLRDGLFVTACASFDRANNSCQRWGIKQEKWSTFGQWRHSCVNNPEWHKKALIWPLDRDGEPNESLIWPIEGQLVPFAPPLNPVRGQPGSQTGTPKRLRVLKNGEAIQSKAVFVTGPNVTNMQKAKRPHCKDSRRNDHSDSGYEDGKNSNHTSQRSVKKNSSPAKLHCTGTSVLEFEFNVMIVLSLELFKQQRILTFALISAHQFLDRCTNTLHMISAARRLFDEDGTEHWSLKDLKRDQLVYVTAGEPFVNVCRAQQEMRLRTFFNSLSSIVDRAARYVSLVDQMSKEWVLTLSPSLSDGAVLTLQTPGSRILSALGVSDPSGMTEPKIPEKLLGHSTAHERACQASDSRWAEIQRQHFSGLPDMMNAPQSPNREDSNELIDVTKKHRSRKEDLQRFALSEDGIIYPQANPTMALTVIPGDDNRTQLQLKKRRFGDELQRFKIRNDGSLFILPTSSFITCGPHVITCELPMDARSTNTPNVSHLTVCLSSPVRARFGRALQMAQFDPHSGLIYMITTNSLDRARKDNLGESGSLGLFSGGYLDLSTYEARWTVQYWKKQLDVDLTSLSAMRSRHSAVRNELNGPVKAGSVKLLVYTNGDARLLAPKLCVGSSIDGLKDLCSVQLECEKPTQLFYTSDGTTVNDLCDLFTWAERNYPQVIKQASYWHKWCTAERETGEEEQVKQTYLDMIQQTVRHQSADRRTELTTSSEPRPVSSLIYFTHPDVRRLVDMGILRTGQELTDYNNIDGGLEPLNPDHLPQSVEEADLWPQFTLAPNGELFQIGQVDGPGQNRDYELVIRISGIMGLLEFLPRCILTVKEETPLTLVLSYEIFGHRIFTDLFEPNATVLDDQTEIQIRSRLGPLRNYFTRVLPELSVSLHVVVEASPSDDVIGSSDLKVGPAIAHTVISLRTVEIVRDGDGSEELSIPEQYSRLRLNAQSLHSPRHRTVRPGGEKTTGDSFDDTENLVSCDLITSVHLVEKNFGETRERSRKLCSVYIEHKHFLYDVLWTFPNFEV</sequence>
<proteinExistence type="predicted"/>
<evidence type="ECO:0000256" key="1">
    <source>
        <dbReference type="SAM" id="MobiDB-lite"/>
    </source>
</evidence>
<gene>
    <name evidence="3" type="ORF">FBUS_06169</name>
</gene>
<dbReference type="GO" id="GO:0008017">
    <property type="term" value="F:microtubule binding"/>
    <property type="evidence" value="ECO:0007669"/>
    <property type="project" value="InterPro"/>
</dbReference>
<evidence type="ECO:0000313" key="4">
    <source>
        <dbReference type="Proteomes" id="UP000728185"/>
    </source>
</evidence>
<dbReference type="Pfam" id="PF25510">
    <property type="entry name" value="Ubiquitin_DCDC1"/>
    <property type="match status" value="1"/>
</dbReference>
<reference evidence="3" key="1">
    <citation type="submission" date="2019-05" db="EMBL/GenBank/DDBJ databases">
        <title>Annotation for the trematode Fasciolopsis buski.</title>
        <authorList>
            <person name="Choi Y.-J."/>
        </authorList>
    </citation>
    <scope>NUCLEOTIDE SEQUENCE</scope>
    <source>
        <strain evidence="3">HT</strain>
        <tissue evidence="3">Whole worm</tissue>
    </source>
</reference>
<dbReference type="PANTHER" id="PTHR46302:SF3">
    <property type="entry name" value="DOUBLECORTIN DOMAIN-CONTAINING PROTEIN 1"/>
    <property type="match status" value="1"/>
</dbReference>
<comment type="caution">
    <text evidence="3">The sequence shown here is derived from an EMBL/GenBank/DDBJ whole genome shotgun (WGS) entry which is preliminary data.</text>
</comment>